<dbReference type="PROSITE" id="PS50082">
    <property type="entry name" value="WD_REPEATS_2"/>
    <property type="match status" value="1"/>
</dbReference>
<dbReference type="InterPro" id="IPR001680">
    <property type="entry name" value="WD40_rpt"/>
</dbReference>
<evidence type="ECO:0000313" key="3">
    <source>
        <dbReference type="Proteomes" id="UP000636800"/>
    </source>
</evidence>
<dbReference type="SUPFAM" id="SSF50998">
    <property type="entry name" value="Quinoprotein alcohol dehydrogenase-like"/>
    <property type="match status" value="1"/>
</dbReference>
<evidence type="ECO:0000256" key="1">
    <source>
        <dbReference type="PROSITE-ProRule" id="PRU00221"/>
    </source>
</evidence>
<evidence type="ECO:0000313" key="2">
    <source>
        <dbReference type="EMBL" id="KAG0466279.1"/>
    </source>
</evidence>
<dbReference type="FunFam" id="2.130.10.10:FF:000637">
    <property type="entry name" value="WD-40 repeat family protein"/>
    <property type="match status" value="1"/>
</dbReference>
<dbReference type="OrthoDB" id="786617at2759"/>
<comment type="caution">
    <text evidence="2">The sequence shown here is derived from an EMBL/GenBank/DDBJ whole genome shotgun (WGS) entry which is preliminary data.</text>
</comment>
<reference evidence="2 3" key="1">
    <citation type="journal article" date="2020" name="Nat. Food">
        <title>A phased Vanilla planifolia genome enables genetic improvement of flavour and production.</title>
        <authorList>
            <person name="Hasing T."/>
            <person name="Tang H."/>
            <person name="Brym M."/>
            <person name="Khazi F."/>
            <person name="Huang T."/>
            <person name="Chambers A.H."/>
        </authorList>
    </citation>
    <scope>NUCLEOTIDE SEQUENCE [LARGE SCALE GENOMIC DNA]</scope>
    <source>
        <tissue evidence="2">Leaf</tissue>
    </source>
</reference>
<organism evidence="2 3">
    <name type="scientific">Vanilla planifolia</name>
    <name type="common">Vanilla</name>
    <dbReference type="NCBI Taxonomy" id="51239"/>
    <lineage>
        <taxon>Eukaryota</taxon>
        <taxon>Viridiplantae</taxon>
        <taxon>Streptophyta</taxon>
        <taxon>Embryophyta</taxon>
        <taxon>Tracheophyta</taxon>
        <taxon>Spermatophyta</taxon>
        <taxon>Magnoliopsida</taxon>
        <taxon>Liliopsida</taxon>
        <taxon>Asparagales</taxon>
        <taxon>Orchidaceae</taxon>
        <taxon>Vanilloideae</taxon>
        <taxon>Vanilleae</taxon>
        <taxon>Vanilla</taxon>
    </lineage>
</organism>
<dbReference type="InterPro" id="IPR015943">
    <property type="entry name" value="WD40/YVTN_repeat-like_dom_sf"/>
</dbReference>
<dbReference type="SMART" id="SM00320">
    <property type="entry name" value="WD40"/>
    <property type="match status" value="3"/>
</dbReference>
<dbReference type="AlphaFoldDB" id="A0A835Q601"/>
<keyword evidence="3" id="KW-1185">Reference proteome</keyword>
<keyword evidence="1" id="KW-0853">WD repeat</keyword>
<name>A0A835Q601_VANPL</name>
<dbReference type="PANTHER" id="PTHR43991:SF38">
    <property type="entry name" value="OS02G0721600 PROTEIN"/>
    <property type="match status" value="1"/>
</dbReference>
<dbReference type="InterPro" id="IPR011047">
    <property type="entry name" value="Quinoprotein_ADH-like_sf"/>
</dbReference>
<dbReference type="Proteomes" id="UP000636800">
    <property type="component" value="Unassembled WGS sequence"/>
</dbReference>
<dbReference type="PROSITE" id="PS50294">
    <property type="entry name" value="WD_REPEATS_REGION"/>
    <property type="match status" value="1"/>
</dbReference>
<dbReference type="EMBL" id="JADCNL010000009">
    <property type="protein sequence ID" value="KAG0466279.1"/>
    <property type="molecule type" value="Genomic_DNA"/>
</dbReference>
<proteinExistence type="predicted"/>
<feature type="repeat" description="WD" evidence="1">
    <location>
        <begin position="283"/>
        <end position="324"/>
    </location>
</feature>
<sequence>MSHYEGSDIDEVIDEYEMGDMDDEGVEEFHVRRADDSESDEEEYERTIGRITDTTAVQARNGKDIQGIPWEGLNITRSQYRQTRLEQYKNYENIPNSGEASKKGCKPIEKGGNYYEFSRNSRSVKSTILHFQLRNLVWATSKHDVYLMSHYSVIHWSSLTCGKREIMNVSGHVAPCEKHPGSLLEGFSQTQVSTLAVKDKLLVAGGFQGNSSANGAVHFMASNNDGGVRDYDMEKFQLSKHFRFNWPVNHTALSPNGKLLVVVGDSAEAMLLDSHTGKHIQNLQGHVDYSFASAWHPDGRTFATGNQDKTCQLWDIRNLSSSIAAFRGNLGAIRSIRFTSDGQFMAMAEPADFVHIFDVGSGYNKRQELDFFGEISGMSFSPDTESLFVGIWDRTYGSLLQYRRDTAILTSTCYSEKRASEVLLFLEMAACFRLRYGACWTRVEDAEMWEAGKELNHLNKGASWLNCTKNAVQFSLHEFDGKSPTNSELFFLINWILHYRYH</sequence>
<gene>
    <name evidence="2" type="ORF">HPP92_017859</name>
</gene>
<dbReference type="PANTHER" id="PTHR43991">
    <property type="entry name" value="WD REPEAT PROTEIN (AFU_ORTHOLOGUE AFUA_8G05640)-RELATED"/>
    <property type="match status" value="1"/>
</dbReference>
<accession>A0A835Q601</accession>
<protein>
    <submittedName>
        <fullName evidence="2">Uncharacterized protein</fullName>
    </submittedName>
</protein>
<dbReference type="Pfam" id="PF00400">
    <property type="entry name" value="WD40"/>
    <property type="match status" value="1"/>
</dbReference>
<dbReference type="Gene3D" id="2.130.10.10">
    <property type="entry name" value="YVTN repeat-like/Quinoprotein amine dehydrogenase"/>
    <property type="match status" value="1"/>
</dbReference>